<dbReference type="NCBIfam" id="NF008727">
    <property type="entry name" value="PRK11730.1"/>
    <property type="match status" value="1"/>
</dbReference>
<dbReference type="PANTHER" id="PTHR43612:SF3">
    <property type="entry name" value="TRIFUNCTIONAL ENZYME SUBUNIT ALPHA, MITOCHONDRIAL"/>
    <property type="match status" value="1"/>
</dbReference>
<feature type="domain" description="3-hydroxyacyl-CoA dehydrogenase C-terminal" evidence="14">
    <location>
        <begin position="497"/>
        <end position="592"/>
    </location>
</feature>
<dbReference type="Pfam" id="PF02737">
    <property type="entry name" value="3HCDH_N"/>
    <property type="match status" value="1"/>
</dbReference>
<name>A0AB38YK19_9GAMM</name>
<dbReference type="InterPro" id="IPR036291">
    <property type="entry name" value="NAD(P)-bd_dom_sf"/>
</dbReference>
<dbReference type="Pfam" id="PF00378">
    <property type="entry name" value="ECH_1"/>
    <property type="match status" value="1"/>
</dbReference>
<comment type="pathway">
    <text evidence="1">Lipid metabolism; fatty acid beta-oxidation.</text>
</comment>
<dbReference type="PANTHER" id="PTHR43612">
    <property type="entry name" value="TRIFUNCTIONAL ENZYME SUBUNIT ALPHA"/>
    <property type="match status" value="1"/>
</dbReference>
<comment type="catalytic activity">
    <reaction evidence="13">
        <text>a (3S)-3-hydroxyacyl-CoA + NAD(+) = a 3-oxoacyl-CoA + NADH + H(+)</text>
        <dbReference type="Rhea" id="RHEA:22432"/>
        <dbReference type="ChEBI" id="CHEBI:15378"/>
        <dbReference type="ChEBI" id="CHEBI:57318"/>
        <dbReference type="ChEBI" id="CHEBI:57540"/>
        <dbReference type="ChEBI" id="CHEBI:57945"/>
        <dbReference type="ChEBI" id="CHEBI:90726"/>
        <dbReference type="EC" id="1.1.1.35"/>
    </reaction>
</comment>
<protein>
    <recommendedName>
        <fullName evidence="4">enoyl-CoA hydratase</fullName>
        <ecNumber evidence="4">4.2.1.17</ecNumber>
    </recommendedName>
</protein>
<organism evidence="16">
    <name type="scientific">Salinispirillum sp. LH 10-3-1</name>
    <dbReference type="NCBI Taxonomy" id="2952525"/>
    <lineage>
        <taxon>Bacteria</taxon>
        <taxon>Pseudomonadati</taxon>
        <taxon>Pseudomonadota</taxon>
        <taxon>Gammaproteobacteria</taxon>
        <taxon>Oceanospirillales</taxon>
        <taxon>Saccharospirillaceae</taxon>
        <taxon>Salinispirillum</taxon>
    </lineage>
</organism>
<comment type="similarity">
    <text evidence="3">In the N-terminal section; belongs to the enoyl-CoA hydratase/isomerase family.</text>
</comment>
<keyword evidence="6" id="KW-0442">Lipid degradation</keyword>
<sequence>MIYQGDAIQVELRSDNIAHMVFDLKGESVNKFNRLTLLELDAAVKAMAATSGIKGLVATSAKEAFIVGADITEFLTMFQQEEDVLIDGILQTNAIFNGLEDLPFPTAVAINGLALGGGFEFCLACDFRLMAPKAKVGLPEVKLGIFPGFGGTVRLSRLIGADNSIEWICAGSEKRSDAALADGAVNAVVDNDKLFDAAIDLVQRAIDGSVDYKARRAEKTGKLHLNSIESMMSFETAKGFVAGQAGPNYPAPVLAIKTIQKHAGMERDDALKVEAKNFATVARSSVARNLVGLFLNDQALKKTAKQWEELARPVNKAAVLGAGIMGGGIAYQSASKGTPIYMKDINDAGIKLGLDEAAKLLSKQVERKKMDIMGMANVLNDIRPTLSYGDFDQVDVVVEAVVENPKVKHAVLAEVETKVGEKAVIASNTSTISIDSLATALKDPTRFCGMHFFNPVHRMPLVEVIRGKDSSDETIATVVAYAKKLGKSPIVVNDCPGFYVNRVLFPYFAGFAMLVRDGVDFQAIDKVMERFGWPMGPAYLLDVVGLDTGVHAQSVMAEGFPERMGQDFRSAMHVMYDEGRLGQKNSKGFYAYTLDKKGKQKKSVDEEAIKLVSSVAGPKQELEADAIIDRMMIPMCIEVAMCLEEKIVASPADADMGLIYGLGFPPFRGGILKYMDEVGLDEIVKRADKLADLGALYRVTDRMREMAANGETYYKNA</sequence>
<gene>
    <name evidence="16" type="primary">fadB</name>
    <name evidence="16" type="ORF">NFC81_07390</name>
</gene>
<evidence type="ECO:0000256" key="5">
    <source>
        <dbReference type="ARBA" id="ARBA00022832"/>
    </source>
</evidence>
<keyword evidence="5" id="KW-0276">Fatty acid metabolism</keyword>
<dbReference type="InterPro" id="IPR050136">
    <property type="entry name" value="FA_oxidation_alpha_subunit"/>
</dbReference>
<dbReference type="InterPro" id="IPR029045">
    <property type="entry name" value="ClpP/crotonase-like_dom_sf"/>
</dbReference>
<reference evidence="16" key="1">
    <citation type="submission" date="2022-07" db="EMBL/GenBank/DDBJ databases">
        <title>Complete genome sequence of Salinispirillum sp. LH10-3-1 capable of multiple carbohydrate inversion isolated from a soda lake.</title>
        <authorList>
            <person name="Liu J."/>
            <person name="Zhai Y."/>
            <person name="Zhang H."/>
            <person name="Yang H."/>
            <person name="Qu J."/>
            <person name="Li J."/>
        </authorList>
    </citation>
    <scope>NUCLEOTIDE SEQUENCE</scope>
    <source>
        <strain evidence="16">LH 10-3-1</strain>
    </source>
</reference>
<dbReference type="Gene3D" id="3.40.50.720">
    <property type="entry name" value="NAD(P)-binding Rossmann-like Domain"/>
    <property type="match status" value="1"/>
</dbReference>
<evidence type="ECO:0000259" key="14">
    <source>
        <dbReference type="Pfam" id="PF00725"/>
    </source>
</evidence>
<dbReference type="CDD" id="cd06558">
    <property type="entry name" value="crotonase-like"/>
    <property type="match status" value="1"/>
</dbReference>
<dbReference type="Gene3D" id="3.90.226.10">
    <property type="entry name" value="2-enoyl-CoA Hydratase, Chain A, domain 1"/>
    <property type="match status" value="1"/>
</dbReference>
<dbReference type="NCBIfam" id="TIGR02437">
    <property type="entry name" value="FadB"/>
    <property type="match status" value="1"/>
</dbReference>
<keyword evidence="12" id="KW-0511">Multifunctional enzyme</keyword>
<dbReference type="SUPFAM" id="SSF48179">
    <property type="entry name" value="6-phosphogluconate dehydrogenase C-terminal domain-like"/>
    <property type="match status" value="2"/>
</dbReference>
<evidence type="ECO:0000256" key="13">
    <source>
        <dbReference type="ARBA" id="ARBA00049556"/>
    </source>
</evidence>
<dbReference type="InterPro" id="IPR001753">
    <property type="entry name" value="Enoyl-CoA_hydra/iso"/>
</dbReference>
<evidence type="ECO:0000256" key="8">
    <source>
        <dbReference type="ARBA" id="ARBA00023027"/>
    </source>
</evidence>
<keyword evidence="8" id="KW-0520">NAD</keyword>
<comment type="similarity">
    <text evidence="2">In the central section; belongs to the 3-hydroxyacyl-CoA dehydrogenase family.</text>
</comment>
<proteinExistence type="inferred from homology"/>
<evidence type="ECO:0000256" key="6">
    <source>
        <dbReference type="ARBA" id="ARBA00022963"/>
    </source>
</evidence>
<dbReference type="EC" id="4.2.1.17" evidence="4"/>
<dbReference type="InterPro" id="IPR006180">
    <property type="entry name" value="3-OHacyl-CoA_DH_CS"/>
</dbReference>
<dbReference type="PROSITE" id="PS00067">
    <property type="entry name" value="3HCDH"/>
    <property type="match status" value="1"/>
</dbReference>
<evidence type="ECO:0000256" key="4">
    <source>
        <dbReference type="ARBA" id="ARBA00012076"/>
    </source>
</evidence>
<dbReference type="EMBL" id="CP101717">
    <property type="protein sequence ID" value="WLD59597.1"/>
    <property type="molecule type" value="Genomic_DNA"/>
</dbReference>
<evidence type="ECO:0000256" key="1">
    <source>
        <dbReference type="ARBA" id="ARBA00005005"/>
    </source>
</evidence>
<dbReference type="GO" id="GO:0016509">
    <property type="term" value="F:long-chain (3S)-3-hydroxyacyl-CoA dehydrogenase (NAD+) activity"/>
    <property type="evidence" value="ECO:0007669"/>
    <property type="project" value="TreeGrafter"/>
</dbReference>
<dbReference type="Gene3D" id="1.10.1040.50">
    <property type="match status" value="1"/>
</dbReference>
<accession>A0AB38YK19</accession>
<keyword evidence="9" id="KW-0443">Lipid metabolism</keyword>
<keyword evidence="7" id="KW-0560">Oxidoreductase</keyword>
<dbReference type="InterPro" id="IPR006108">
    <property type="entry name" value="3HC_DH_C"/>
</dbReference>
<evidence type="ECO:0000256" key="2">
    <source>
        <dbReference type="ARBA" id="ARBA00007005"/>
    </source>
</evidence>
<dbReference type="Pfam" id="PF00725">
    <property type="entry name" value="3HCDH"/>
    <property type="match status" value="1"/>
</dbReference>
<keyword evidence="10" id="KW-0413">Isomerase</keyword>
<dbReference type="GO" id="GO:0036125">
    <property type="term" value="C:fatty acid beta-oxidation multienzyme complex"/>
    <property type="evidence" value="ECO:0007669"/>
    <property type="project" value="InterPro"/>
</dbReference>
<dbReference type="FunFam" id="3.40.50.720:FF:000009">
    <property type="entry name" value="Fatty oxidation complex, alpha subunit"/>
    <property type="match status" value="1"/>
</dbReference>
<evidence type="ECO:0000313" key="16">
    <source>
        <dbReference type="EMBL" id="WLD59597.1"/>
    </source>
</evidence>
<dbReference type="SUPFAM" id="SSF52096">
    <property type="entry name" value="ClpP/crotonase"/>
    <property type="match status" value="1"/>
</dbReference>
<dbReference type="InterPro" id="IPR008927">
    <property type="entry name" value="6-PGluconate_DH-like_C_sf"/>
</dbReference>
<dbReference type="InterPro" id="IPR012799">
    <property type="entry name" value="FadB"/>
</dbReference>
<evidence type="ECO:0000256" key="11">
    <source>
        <dbReference type="ARBA" id="ARBA00023239"/>
    </source>
</evidence>
<evidence type="ECO:0000256" key="12">
    <source>
        <dbReference type="ARBA" id="ARBA00023268"/>
    </source>
</evidence>
<evidence type="ECO:0000256" key="10">
    <source>
        <dbReference type="ARBA" id="ARBA00023235"/>
    </source>
</evidence>
<feature type="domain" description="3-hydroxyacyl-CoA dehydrogenase NAD binding" evidence="15">
    <location>
        <begin position="316"/>
        <end position="495"/>
    </location>
</feature>
<dbReference type="GO" id="GO:0006635">
    <property type="term" value="P:fatty acid beta-oxidation"/>
    <property type="evidence" value="ECO:0007669"/>
    <property type="project" value="TreeGrafter"/>
</dbReference>
<dbReference type="AlphaFoldDB" id="A0AB38YK19"/>
<dbReference type="InterPro" id="IPR006176">
    <property type="entry name" value="3-OHacyl-CoA_DH_NAD-bd"/>
</dbReference>
<evidence type="ECO:0000259" key="15">
    <source>
        <dbReference type="Pfam" id="PF02737"/>
    </source>
</evidence>
<keyword evidence="11" id="KW-0456">Lyase</keyword>
<evidence type="ECO:0000256" key="9">
    <source>
        <dbReference type="ARBA" id="ARBA00023098"/>
    </source>
</evidence>
<dbReference type="GO" id="GO:0004300">
    <property type="term" value="F:enoyl-CoA hydratase activity"/>
    <property type="evidence" value="ECO:0007669"/>
    <property type="project" value="UniProtKB-EC"/>
</dbReference>
<evidence type="ECO:0000256" key="7">
    <source>
        <dbReference type="ARBA" id="ARBA00023002"/>
    </source>
</evidence>
<evidence type="ECO:0000256" key="3">
    <source>
        <dbReference type="ARBA" id="ARBA00008750"/>
    </source>
</evidence>
<dbReference type="GO" id="GO:0004165">
    <property type="term" value="F:delta(3)-delta(2)-enoyl-CoA isomerase activity"/>
    <property type="evidence" value="ECO:0007669"/>
    <property type="project" value="InterPro"/>
</dbReference>
<dbReference type="SUPFAM" id="SSF51735">
    <property type="entry name" value="NAD(P)-binding Rossmann-fold domains"/>
    <property type="match status" value="1"/>
</dbReference>
<dbReference type="GO" id="GO:0070403">
    <property type="term" value="F:NAD+ binding"/>
    <property type="evidence" value="ECO:0007669"/>
    <property type="project" value="InterPro"/>
</dbReference>
<dbReference type="GO" id="GO:0008692">
    <property type="term" value="F:3-hydroxybutyryl-CoA epimerase activity"/>
    <property type="evidence" value="ECO:0007669"/>
    <property type="project" value="InterPro"/>
</dbReference>
<dbReference type="RefSeq" id="WP_304996889.1">
    <property type="nucleotide sequence ID" value="NZ_CP101717.1"/>
</dbReference>